<feature type="compositionally biased region" description="Basic residues" evidence="1">
    <location>
        <begin position="46"/>
        <end position="61"/>
    </location>
</feature>
<dbReference type="AlphaFoldDB" id="A0A8S0YQE4"/>
<evidence type="ECO:0000313" key="2">
    <source>
        <dbReference type="EMBL" id="CAB3221690.1"/>
    </source>
</evidence>
<evidence type="ECO:0000313" key="3">
    <source>
        <dbReference type="Proteomes" id="UP000494106"/>
    </source>
</evidence>
<dbReference type="EMBL" id="CADEBC010000066">
    <property type="protein sequence ID" value="CAB3221690.1"/>
    <property type="molecule type" value="Genomic_DNA"/>
</dbReference>
<dbReference type="Proteomes" id="UP000494106">
    <property type="component" value="Unassembled WGS sequence"/>
</dbReference>
<proteinExistence type="predicted"/>
<keyword evidence="3" id="KW-1185">Reference proteome</keyword>
<name>A0A8S0YQE4_ARCPL</name>
<evidence type="ECO:0000256" key="1">
    <source>
        <dbReference type="SAM" id="MobiDB-lite"/>
    </source>
</evidence>
<organism evidence="2 3">
    <name type="scientific">Arctia plantaginis</name>
    <name type="common">Wood tiger moth</name>
    <name type="synonym">Phalaena plantaginis</name>
    <dbReference type="NCBI Taxonomy" id="874455"/>
    <lineage>
        <taxon>Eukaryota</taxon>
        <taxon>Metazoa</taxon>
        <taxon>Ecdysozoa</taxon>
        <taxon>Arthropoda</taxon>
        <taxon>Hexapoda</taxon>
        <taxon>Insecta</taxon>
        <taxon>Pterygota</taxon>
        <taxon>Neoptera</taxon>
        <taxon>Endopterygota</taxon>
        <taxon>Lepidoptera</taxon>
        <taxon>Glossata</taxon>
        <taxon>Ditrysia</taxon>
        <taxon>Noctuoidea</taxon>
        <taxon>Erebidae</taxon>
        <taxon>Arctiinae</taxon>
        <taxon>Arctia</taxon>
    </lineage>
</organism>
<sequence length="95" mass="10443">MKQSSISGVLQNRAHMATVQLQPTTKCSAGTGVIPVGGRGVESVTARRRPQRAVSTARKRSVAINHPHAAYQRITCQKPLHCYKLCRCPKYIDKS</sequence>
<reference evidence="2 3" key="1">
    <citation type="submission" date="2020-04" db="EMBL/GenBank/DDBJ databases">
        <authorList>
            <person name="Wallbank WR R."/>
            <person name="Pardo Diaz C."/>
            <person name="Kozak K."/>
            <person name="Martin S."/>
            <person name="Jiggins C."/>
            <person name="Moest M."/>
            <person name="Warren A I."/>
            <person name="Byers J.R.P. K."/>
            <person name="Montejo-Kovacevich G."/>
            <person name="Yen C E."/>
        </authorList>
    </citation>
    <scope>NUCLEOTIDE SEQUENCE [LARGE SCALE GENOMIC DNA]</scope>
</reference>
<accession>A0A8S0YQE4</accession>
<protein>
    <submittedName>
        <fullName evidence="2">Uncharacterized protein</fullName>
    </submittedName>
</protein>
<feature type="region of interest" description="Disordered" evidence="1">
    <location>
        <begin position="38"/>
        <end position="61"/>
    </location>
</feature>
<gene>
    <name evidence="2" type="ORF">APLA_LOCUS679</name>
</gene>
<comment type="caution">
    <text evidence="2">The sequence shown here is derived from an EMBL/GenBank/DDBJ whole genome shotgun (WGS) entry which is preliminary data.</text>
</comment>